<feature type="region of interest" description="Disordered" evidence="3">
    <location>
        <begin position="1"/>
        <end position="27"/>
    </location>
</feature>
<dbReference type="Proteomes" id="UP001148299">
    <property type="component" value="Unassembled WGS sequence"/>
</dbReference>
<evidence type="ECO:0000313" key="4">
    <source>
        <dbReference type="EMBL" id="KAJ5366840.1"/>
    </source>
</evidence>
<dbReference type="InterPro" id="IPR021858">
    <property type="entry name" value="Fun_TF"/>
</dbReference>
<dbReference type="GO" id="GO:0005634">
    <property type="term" value="C:nucleus"/>
    <property type="evidence" value="ECO:0007669"/>
    <property type="project" value="UniProtKB-SubCell"/>
</dbReference>
<dbReference type="EMBL" id="JAPZBR010000001">
    <property type="protein sequence ID" value="KAJ5366840.1"/>
    <property type="molecule type" value="Genomic_DNA"/>
</dbReference>
<comment type="caution">
    <text evidence="4">The sequence shown here is derived from an EMBL/GenBank/DDBJ whole genome shotgun (WGS) entry which is preliminary data.</text>
</comment>
<keyword evidence="5" id="KW-1185">Reference proteome</keyword>
<dbReference type="AlphaFoldDB" id="A0A9W9RWB5"/>
<feature type="region of interest" description="Disordered" evidence="3">
    <location>
        <begin position="456"/>
        <end position="486"/>
    </location>
</feature>
<evidence type="ECO:0000313" key="5">
    <source>
        <dbReference type="Proteomes" id="UP001148299"/>
    </source>
</evidence>
<keyword evidence="2" id="KW-0539">Nucleus</keyword>
<accession>A0A9W9RWB5</accession>
<evidence type="ECO:0000256" key="1">
    <source>
        <dbReference type="ARBA" id="ARBA00004123"/>
    </source>
</evidence>
<feature type="compositionally biased region" description="Polar residues" evidence="3">
    <location>
        <begin position="471"/>
        <end position="486"/>
    </location>
</feature>
<sequence>MPQDFMKGVQPPPPQSDESATRSRNHERRQLWHVYTSKLVNTLTAYKSDTRNPLVDYLLPRALERPMFRSAILYLAFVMKARSNLALTSHHTTLEQDIVTDVELGSHLEQEALSEAENTLTHVDDSNLSLNTLATLLIVCNAYIAASNSRSFLICSEQAFIIARKLSGEMCCNEEFIFLVQCLGYMHTAAMLSPGNYNLKAPDFLSIISSHDCPRYDPPESPDLTSPRRNVANQTDFEVRSQHLEALAIKRLRQEFNASCFSDIIPTTGISRSMTQILYNIGRLGQTRSTVSQLGDQNHWFWETFEADLDGLELQLDQILIRRNKYTTAFEASVNRLNLIEDQSKDEDLQHTIDLNRYNDALVHCARIALLERVKRVEPGDERITTSTQRALSLCSLIPDSSHTAKLLVFPLFTAGMLASTPETRSFVRSRFQALHDVVVADTRALLEILGEKWATPTRPAPTPRNHGMQKHSTPNIFSSGNLTDV</sequence>
<evidence type="ECO:0000256" key="2">
    <source>
        <dbReference type="ARBA" id="ARBA00023242"/>
    </source>
</evidence>
<protein>
    <submittedName>
        <fullName evidence="4">Fungal-specific transcription factor domain-containing protein</fullName>
    </submittedName>
</protein>
<comment type="subcellular location">
    <subcellularLocation>
        <location evidence="1">Nucleus</location>
    </subcellularLocation>
</comment>
<evidence type="ECO:0000256" key="3">
    <source>
        <dbReference type="SAM" id="MobiDB-lite"/>
    </source>
</evidence>
<name>A0A9W9RWB5_PENBR</name>
<reference evidence="4" key="1">
    <citation type="submission" date="2022-12" db="EMBL/GenBank/DDBJ databases">
        <authorList>
            <person name="Petersen C."/>
        </authorList>
    </citation>
    <scope>NUCLEOTIDE SEQUENCE</scope>
    <source>
        <strain evidence="4">IBT 35675</strain>
    </source>
</reference>
<dbReference type="PANTHER" id="PTHR37534:SF46">
    <property type="entry name" value="ZN(II)2CYS6 TRANSCRIPTION FACTOR (EUROFUNG)"/>
    <property type="match status" value="1"/>
</dbReference>
<dbReference type="PANTHER" id="PTHR37534">
    <property type="entry name" value="TRANSCRIPTIONAL ACTIVATOR PROTEIN UGA3"/>
    <property type="match status" value="1"/>
</dbReference>
<dbReference type="Pfam" id="PF11951">
    <property type="entry name" value="Fungal_trans_2"/>
    <property type="match status" value="1"/>
</dbReference>
<proteinExistence type="predicted"/>
<organism evidence="4 5">
    <name type="scientific">Penicillium brevicompactum</name>
    <dbReference type="NCBI Taxonomy" id="5074"/>
    <lineage>
        <taxon>Eukaryota</taxon>
        <taxon>Fungi</taxon>
        <taxon>Dikarya</taxon>
        <taxon>Ascomycota</taxon>
        <taxon>Pezizomycotina</taxon>
        <taxon>Eurotiomycetes</taxon>
        <taxon>Eurotiomycetidae</taxon>
        <taxon>Eurotiales</taxon>
        <taxon>Aspergillaceae</taxon>
        <taxon>Penicillium</taxon>
    </lineage>
</organism>
<gene>
    <name evidence="4" type="ORF">N7541_000781</name>
</gene>
<reference evidence="4" key="2">
    <citation type="journal article" date="2023" name="IMA Fungus">
        <title>Comparative genomic study of the Penicillium genus elucidates a diverse pangenome and 15 lateral gene transfer events.</title>
        <authorList>
            <person name="Petersen C."/>
            <person name="Sorensen T."/>
            <person name="Nielsen M.R."/>
            <person name="Sondergaard T.E."/>
            <person name="Sorensen J.L."/>
            <person name="Fitzpatrick D.A."/>
            <person name="Frisvad J.C."/>
            <person name="Nielsen K.L."/>
        </authorList>
    </citation>
    <scope>NUCLEOTIDE SEQUENCE</scope>
    <source>
        <strain evidence="4">IBT 35675</strain>
    </source>
</reference>